<evidence type="ECO:0000313" key="3">
    <source>
        <dbReference type="Proteomes" id="UP000607653"/>
    </source>
</evidence>
<evidence type="ECO:0000313" key="2">
    <source>
        <dbReference type="EMBL" id="DAD39494.1"/>
    </source>
</evidence>
<comment type="caution">
    <text evidence="2">The sequence shown here is derived from an EMBL/GenBank/DDBJ whole genome shotgun (WGS) entry which is preliminary data.</text>
</comment>
<reference evidence="2 3" key="1">
    <citation type="journal article" date="2020" name="Mol. Biol. Evol.">
        <title>Distinct Expression and Methylation Patterns for Genes with Different Fates following a Single Whole-Genome Duplication in Flowering Plants.</title>
        <authorList>
            <person name="Shi T."/>
            <person name="Rahmani R.S."/>
            <person name="Gugger P.F."/>
            <person name="Wang M."/>
            <person name="Li H."/>
            <person name="Zhang Y."/>
            <person name="Li Z."/>
            <person name="Wang Q."/>
            <person name="Van de Peer Y."/>
            <person name="Marchal K."/>
            <person name="Chen J."/>
        </authorList>
    </citation>
    <scope>NUCLEOTIDE SEQUENCE [LARGE SCALE GENOMIC DNA]</scope>
    <source>
        <tissue evidence="2">Leaf</tissue>
    </source>
</reference>
<accession>A0A822YZH1</accession>
<keyword evidence="3" id="KW-1185">Reference proteome</keyword>
<dbReference type="Pfam" id="PF14392">
    <property type="entry name" value="zf-CCHC_4"/>
    <property type="match status" value="1"/>
</dbReference>
<gene>
    <name evidence="2" type="ORF">HUJ06_013817</name>
</gene>
<organism evidence="2 3">
    <name type="scientific">Nelumbo nucifera</name>
    <name type="common">Sacred lotus</name>
    <dbReference type="NCBI Taxonomy" id="4432"/>
    <lineage>
        <taxon>Eukaryota</taxon>
        <taxon>Viridiplantae</taxon>
        <taxon>Streptophyta</taxon>
        <taxon>Embryophyta</taxon>
        <taxon>Tracheophyta</taxon>
        <taxon>Spermatophyta</taxon>
        <taxon>Magnoliopsida</taxon>
        <taxon>Proteales</taxon>
        <taxon>Nelumbonaceae</taxon>
        <taxon>Nelumbo</taxon>
    </lineage>
</organism>
<dbReference type="InterPro" id="IPR025836">
    <property type="entry name" value="Zn_knuckle_CX2CX4HX4C"/>
</dbReference>
<sequence>MGITVRILGVPPIKRTWDWGARLVNIVGEPVKYKKESSGEDEVEPIWDRVFSTRVRLDVDRPLVKGNYDTKDGGVKRWYAFQYERLPTFCMRCGRLGHEEENYNWVPTEQELDELSGRL</sequence>
<dbReference type="Proteomes" id="UP000607653">
    <property type="component" value="Unassembled WGS sequence"/>
</dbReference>
<proteinExistence type="predicted"/>
<dbReference type="EMBL" id="DUZY01000005">
    <property type="protein sequence ID" value="DAD39494.1"/>
    <property type="molecule type" value="Genomic_DNA"/>
</dbReference>
<name>A0A822YZH1_NELNU</name>
<feature type="domain" description="Zinc knuckle CX2CX4HX4C" evidence="1">
    <location>
        <begin position="58"/>
        <end position="103"/>
    </location>
</feature>
<protein>
    <recommendedName>
        <fullName evidence="1">Zinc knuckle CX2CX4HX4C domain-containing protein</fullName>
    </recommendedName>
</protein>
<dbReference type="AlphaFoldDB" id="A0A822YZH1"/>
<evidence type="ECO:0000259" key="1">
    <source>
        <dbReference type="Pfam" id="PF14392"/>
    </source>
</evidence>